<keyword evidence="1" id="KW-1133">Transmembrane helix</keyword>
<feature type="transmembrane region" description="Helical" evidence="1">
    <location>
        <begin position="96"/>
        <end position="114"/>
    </location>
</feature>
<name>W9BLW7_MYCCO</name>
<organism evidence="2 3">
    <name type="scientific">Mycolicibacterium cosmeticum</name>
    <dbReference type="NCBI Taxonomy" id="258533"/>
    <lineage>
        <taxon>Bacteria</taxon>
        <taxon>Bacillati</taxon>
        <taxon>Actinomycetota</taxon>
        <taxon>Actinomycetes</taxon>
        <taxon>Mycobacteriales</taxon>
        <taxon>Mycobacteriaceae</taxon>
        <taxon>Mycolicibacterium</taxon>
    </lineage>
</organism>
<evidence type="ECO:0000313" key="2">
    <source>
        <dbReference type="EMBL" id="CDO10370.1"/>
    </source>
</evidence>
<gene>
    <name evidence="2" type="ORF">BN977_05202</name>
</gene>
<comment type="caution">
    <text evidence="2">The sequence shown here is derived from an EMBL/GenBank/DDBJ whole genome shotgun (WGS) entry which is preliminary data.</text>
</comment>
<reference evidence="2" key="2">
    <citation type="submission" date="2014-03" db="EMBL/GenBank/DDBJ databases">
        <authorList>
            <person name="Urmite Genomes"/>
        </authorList>
    </citation>
    <scope>NUCLEOTIDE SEQUENCE</scope>
    <source>
        <strain evidence="2">DSM 44829</strain>
    </source>
</reference>
<keyword evidence="3" id="KW-1185">Reference proteome</keyword>
<dbReference type="STRING" id="258533.BN977_05202"/>
<dbReference type="AlphaFoldDB" id="W9BLW7"/>
<dbReference type="EMBL" id="CCBB010000003">
    <property type="protein sequence ID" value="CDO10370.1"/>
    <property type="molecule type" value="Genomic_DNA"/>
</dbReference>
<proteinExistence type="predicted"/>
<protein>
    <submittedName>
        <fullName evidence="2">Uncharacterized protein</fullName>
    </submittedName>
</protein>
<accession>W9BLW7</accession>
<reference evidence="2" key="1">
    <citation type="submission" date="2014-03" db="EMBL/GenBank/DDBJ databases">
        <title>Draft Genome Sequence of Mycobacterium cosmeticum DSM 44829.</title>
        <authorList>
            <person name="Croce O."/>
            <person name="Robert C."/>
            <person name="Raoult D."/>
            <person name="Drancourt M."/>
        </authorList>
    </citation>
    <scope>NUCLEOTIDE SEQUENCE [LARGE SCALE GENOMIC DNA]</scope>
    <source>
        <strain evidence="2">DSM 44829</strain>
    </source>
</reference>
<evidence type="ECO:0000313" key="3">
    <source>
        <dbReference type="Proteomes" id="UP000028870"/>
    </source>
</evidence>
<dbReference type="RefSeq" id="WP_036402470.1">
    <property type="nucleotide sequence ID" value="NZ_CCBB010000003.1"/>
</dbReference>
<evidence type="ECO:0000256" key="1">
    <source>
        <dbReference type="SAM" id="Phobius"/>
    </source>
</evidence>
<feature type="transmembrane region" description="Helical" evidence="1">
    <location>
        <begin position="20"/>
        <end position="45"/>
    </location>
</feature>
<keyword evidence="1" id="KW-0472">Membrane</keyword>
<feature type="transmembrane region" description="Helical" evidence="1">
    <location>
        <begin position="65"/>
        <end position="84"/>
    </location>
</feature>
<sequence length="118" mass="11914">MPAEVAAYTARESSSRPAVLGLMLCCCSALCLAVAAVLTLTVWGSPEFAADFDGGTRTAQVSTDVRLATGLLIGGVLGAIGAVIRGGGHVVRAVGILLLLLVAPGMAILTLPLLDYYG</sequence>
<dbReference type="Proteomes" id="UP000028870">
    <property type="component" value="Unassembled WGS sequence"/>
</dbReference>
<keyword evidence="1" id="KW-0812">Transmembrane</keyword>